<reference evidence="2" key="2">
    <citation type="journal article" date="2019" name="Mol. Plant Microbe Interact.">
        <title>Genome sequence resources for four phytopathogenic fungi from the Colletotrichum orbiculare species complex.</title>
        <authorList>
            <person name="Gan P."/>
            <person name="Tsushima A."/>
            <person name="Narusaka M."/>
            <person name="Narusaka Y."/>
            <person name="Takano Y."/>
            <person name="Kubo Y."/>
            <person name="Shirasu K."/>
        </authorList>
    </citation>
    <scope>GENOME REANNOTATION</scope>
    <source>
        <strain evidence="2">104-T / ATCC 96160 / CBS 514.97 / LARS 414 / MAFF 240422</strain>
    </source>
</reference>
<sequence>MGSRGMDSHKDKTLIDSEYTLNTLYSRTLGIIVVGISKVPNTGFRSPDPRHINSRVPCGSISFLQLCLRVLRFYDLLNH</sequence>
<dbReference type="Proteomes" id="UP000014480">
    <property type="component" value="Unassembled WGS sequence"/>
</dbReference>
<evidence type="ECO:0000313" key="2">
    <source>
        <dbReference type="Proteomes" id="UP000014480"/>
    </source>
</evidence>
<evidence type="ECO:0000313" key="1">
    <source>
        <dbReference type="EMBL" id="TDZ13879.1"/>
    </source>
</evidence>
<accession>A0A484F723</accession>
<gene>
    <name evidence="1" type="ORF">Cob_v013055</name>
</gene>
<dbReference type="EMBL" id="AMCV02000059">
    <property type="protein sequence ID" value="TDZ13879.1"/>
    <property type="molecule type" value="Genomic_DNA"/>
</dbReference>
<comment type="caution">
    <text evidence="1">The sequence shown here is derived from an EMBL/GenBank/DDBJ whole genome shotgun (WGS) entry which is preliminary data.</text>
</comment>
<organism evidence="1 2">
    <name type="scientific">Colletotrichum orbiculare (strain 104-T / ATCC 96160 / CBS 514.97 / LARS 414 / MAFF 240422)</name>
    <name type="common">Cucumber anthracnose fungus</name>
    <name type="synonym">Colletotrichum lagenarium</name>
    <dbReference type="NCBI Taxonomy" id="1213857"/>
    <lineage>
        <taxon>Eukaryota</taxon>
        <taxon>Fungi</taxon>
        <taxon>Dikarya</taxon>
        <taxon>Ascomycota</taxon>
        <taxon>Pezizomycotina</taxon>
        <taxon>Sordariomycetes</taxon>
        <taxon>Hypocreomycetidae</taxon>
        <taxon>Glomerellales</taxon>
        <taxon>Glomerellaceae</taxon>
        <taxon>Colletotrichum</taxon>
        <taxon>Colletotrichum orbiculare species complex</taxon>
    </lineage>
</organism>
<dbReference type="AlphaFoldDB" id="A0A484F723"/>
<proteinExistence type="predicted"/>
<protein>
    <submittedName>
        <fullName evidence="1">Uncharacterized protein</fullName>
    </submittedName>
</protein>
<keyword evidence="2" id="KW-1185">Reference proteome</keyword>
<reference evidence="2" key="1">
    <citation type="journal article" date="2013" name="New Phytol.">
        <title>Comparative genomic and transcriptomic analyses reveal the hemibiotrophic stage shift of Colletotrichum fungi.</title>
        <authorList>
            <person name="Gan P."/>
            <person name="Ikeda K."/>
            <person name="Irieda H."/>
            <person name="Narusaka M."/>
            <person name="O'Connell R.J."/>
            <person name="Narusaka Y."/>
            <person name="Takano Y."/>
            <person name="Kubo Y."/>
            <person name="Shirasu K."/>
        </authorList>
    </citation>
    <scope>NUCLEOTIDE SEQUENCE [LARGE SCALE GENOMIC DNA]</scope>
    <source>
        <strain evidence="2">104-T / ATCC 96160 / CBS 514.97 / LARS 414 / MAFF 240422</strain>
    </source>
</reference>
<name>A0A484F723_COLOR</name>